<dbReference type="SUPFAM" id="SSF56112">
    <property type="entry name" value="Protein kinase-like (PK-like)"/>
    <property type="match status" value="1"/>
</dbReference>
<dbReference type="AlphaFoldDB" id="A0AAW1PXD1"/>
<organism evidence="3 4">
    <name type="scientific">[Myrmecia] bisecta</name>
    <dbReference type="NCBI Taxonomy" id="41462"/>
    <lineage>
        <taxon>Eukaryota</taxon>
        <taxon>Viridiplantae</taxon>
        <taxon>Chlorophyta</taxon>
        <taxon>core chlorophytes</taxon>
        <taxon>Trebouxiophyceae</taxon>
        <taxon>Trebouxiales</taxon>
        <taxon>Trebouxiaceae</taxon>
        <taxon>Myrmecia</taxon>
    </lineage>
</organism>
<feature type="compositionally biased region" description="Basic and acidic residues" evidence="2">
    <location>
        <begin position="68"/>
        <end position="79"/>
    </location>
</feature>
<dbReference type="PROSITE" id="PS00107">
    <property type="entry name" value="PROTEIN_KINASE_ATP"/>
    <property type="match status" value="1"/>
</dbReference>
<dbReference type="PANTHER" id="PTHR37171">
    <property type="entry name" value="SERINE/THREONINE-PROTEIN KINASE YRZF-RELATED"/>
    <property type="match status" value="1"/>
</dbReference>
<dbReference type="Proteomes" id="UP001489004">
    <property type="component" value="Unassembled WGS sequence"/>
</dbReference>
<dbReference type="PANTHER" id="PTHR37171:SF1">
    <property type="entry name" value="SERINE_THREONINE-PROTEIN KINASE YRZF-RELATED"/>
    <property type="match status" value="1"/>
</dbReference>
<feature type="binding site" evidence="1">
    <location>
        <position position="257"/>
    </location>
    <ligand>
        <name>ATP</name>
        <dbReference type="ChEBI" id="CHEBI:30616"/>
    </ligand>
</feature>
<dbReference type="Gene3D" id="1.10.510.10">
    <property type="entry name" value="Transferase(Phosphotransferase) domain 1"/>
    <property type="match status" value="1"/>
</dbReference>
<accession>A0AAW1PXD1</accession>
<keyword evidence="1" id="KW-0547">Nucleotide-binding</keyword>
<proteinExistence type="predicted"/>
<comment type="caution">
    <text evidence="3">The sequence shown here is derived from an EMBL/GenBank/DDBJ whole genome shotgun (WGS) entry which is preliminary data.</text>
</comment>
<evidence type="ECO:0000313" key="3">
    <source>
        <dbReference type="EMBL" id="KAK9814239.1"/>
    </source>
</evidence>
<evidence type="ECO:0000256" key="2">
    <source>
        <dbReference type="SAM" id="MobiDB-lite"/>
    </source>
</evidence>
<name>A0AAW1PXD1_9CHLO</name>
<protein>
    <recommendedName>
        <fullName evidence="5">Non-specific serine/threonine protein kinase</fullName>
    </recommendedName>
</protein>
<dbReference type="InterPro" id="IPR017441">
    <property type="entry name" value="Protein_kinase_ATP_BS"/>
</dbReference>
<evidence type="ECO:0000313" key="4">
    <source>
        <dbReference type="Proteomes" id="UP001489004"/>
    </source>
</evidence>
<sequence>MQRQLRHGHTCGDLCRGSAVPGGHNQHHQGGGAGHDMKGKPQRTTLYYALKAVHQVGHGRFVAAITQVERRGRGPQLKDKKGRKQPAPNAKEAWSSPNHRHGRFFRDAVSQLVRHSFWRQEGCTEGEVGYSVAWVAITNYHFTYIGYFEVVAGEVVLYLSDGIPNTSTNPSVPETYHLSHSGACAVLARPTSQPNAAPPCEESHPLESAAELARPGDELAAAAAGIALSHVDGIVGSGVTGNVYSCRLPGGAAAALKLAPCGSWKAAVLEHEAEAYRAASCIQGRYLPRLLAAGVGMGNRCYLLATELVARRPLDPRRQPGDRALAPYAQEALAALHGAGVLHDDVRGDNILVLDEPCAGGATGDAC</sequence>
<dbReference type="InterPro" id="IPR011009">
    <property type="entry name" value="Kinase-like_dom_sf"/>
</dbReference>
<dbReference type="GO" id="GO:0004672">
    <property type="term" value="F:protein kinase activity"/>
    <property type="evidence" value="ECO:0007669"/>
    <property type="project" value="InterPro"/>
</dbReference>
<dbReference type="InterPro" id="IPR008266">
    <property type="entry name" value="Tyr_kinase_AS"/>
</dbReference>
<keyword evidence="4" id="KW-1185">Reference proteome</keyword>
<dbReference type="EMBL" id="JALJOR010000007">
    <property type="protein sequence ID" value="KAK9814239.1"/>
    <property type="molecule type" value="Genomic_DNA"/>
</dbReference>
<feature type="region of interest" description="Disordered" evidence="2">
    <location>
        <begin position="68"/>
        <end position="99"/>
    </location>
</feature>
<keyword evidence="1" id="KW-0067">ATP-binding</keyword>
<evidence type="ECO:0000256" key="1">
    <source>
        <dbReference type="PROSITE-ProRule" id="PRU10141"/>
    </source>
</evidence>
<dbReference type="InterPro" id="IPR052396">
    <property type="entry name" value="Meiotic_Drive_Suppr_Kinase"/>
</dbReference>
<dbReference type="GO" id="GO:0005524">
    <property type="term" value="F:ATP binding"/>
    <property type="evidence" value="ECO:0007669"/>
    <property type="project" value="UniProtKB-UniRule"/>
</dbReference>
<gene>
    <name evidence="3" type="ORF">WJX72_002726</name>
</gene>
<dbReference type="PROSITE" id="PS00109">
    <property type="entry name" value="PROTEIN_KINASE_TYR"/>
    <property type="match status" value="1"/>
</dbReference>
<reference evidence="3 4" key="1">
    <citation type="journal article" date="2024" name="Nat. Commun.">
        <title>Phylogenomics reveals the evolutionary origins of lichenization in chlorophyte algae.</title>
        <authorList>
            <person name="Puginier C."/>
            <person name="Libourel C."/>
            <person name="Otte J."/>
            <person name="Skaloud P."/>
            <person name="Haon M."/>
            <person name="Grisel S."/>
            <person name="Petersen M."/>
            <person name="Berrin J.G."/>
            <person name="Delaux P.M."/>
            <person name="Dal Grande F."/>
            <person name="Keller J."/>
        </authorList>
    </citation>
    <scope>NUCLEOTIDE SEQUENCE [LARGE SCALE GENOMIC DNA]</scope>
    <source>
        <strain evidence="3 4">SAG 2043</strain>
    </source>
</reference>
<evidence type="ECO:0008006" key="5">
    <source>
        <dbReference type="Google" id="ProtNLM"/>
    </source>
</evidence>